<dbReference type="InterPro" id="IPR037523">
    <property type="entry name" value="VOC_core"/>
</dbReference>
<organism evidence="2 3">
    <name type="scientific">Streptomyces goshikiensis</name>
    <dbReference type="NCBI Taxonomy" id="1942"/>
    <lineage>
        <taxon>Bacteria</taxon>
        <taxon>Bacillati</taxon>
        <taxon>Actinomycetota</taxon>
        <taxon>Actinomycetes</taxon>
        <taxon>Kitasatosporales</taxon>
        <taxon>Streptomycetaceae</taxon>
        <taxon>Streptomyces</taxon>
    </lineage>
</organism>
<accession>A0ABZ1RUH8</accession>
<dbReference type="Pfam" id="PF18029">
    <property type="entry name" value="Glyoxalase_6"/>
    <property type="match status" value="2"/>
</dbReference>
<feature type="domain" description="VOC" evidence="1">
    <location>
        <begin position="136"/>
        <end position="258"/>
    </location>
</feature>
<dbReference type="PROSITE" id="PS51819">
    <property type="entry name" value="VOC"/>
    <property type="match status" value="2"/>
</dbReference>
<dbReference type="PANTHER" id="PTHR33993:SF10">
    <property type="entry name" value="CONSERVED PROTEIN"/>
    <property type="match status" value="1"/>
</dbReference>
<reference evidence="2" key="1">
    <citation type="submission" date="2022-10" db="EMBL/GenBank/DDBJ databases">
        <title>The complete genomes of actinobacterial strains from the NBC collection.</title>
        <authorList>
            <person name="Joergensen T.S."/>
            <person name="Alvarez Arevalo M."/>
            <person name="Sterndorff E.B."/>
            <person name="Faurdal D."/>
            <person name="Vuksanovic O."/>
            <person name="Mourched A.-S."/>
            <person name="Charusanti P."/>
            <person name="Shaw S."/>
            <person name="Blin K."/>
            <person name="Weber T."/>
        </authorList>
    </citation>
    <scope>NUCLEOTIDE SEQUENCE</scope>
    <source>
        <strain evidence="2">NBC_00283</strain>
    </source>
</reference>
<dbReference type="InterPro" id="IPR029068">
    <property type="entry name" value="Glyas_Bleomycin-R_OHBP_Dase"/>
</dbReference>
<sequence>MSTSRHEGSGAPCWVSLLTRDLASAQRFYGAVLGWSFRRPGRGEGFSLAYRDGAPVAGIGAYAEKLSLRAAWTPYFAVPDADVAAARIRERGATVAVGPLSFGGGRAAMAADPAGAVFGLWQGRVLPGWRVGRGPAPAWLELRTRDAFAAAIFYGEVLDWAGEPPGGCVTAAYEQDHVVLRHGADTVARISGGAVGEDPDPQIRPRWHVHFRVPDLEEAVRAALDAGGRVASPVETSATGRWVTLGDPEGALFTVLAPRTAPGAG</sequence>
<keyword evidence="3" id="KW-1185">Reference proteome</keyword>
<dbReference type="PANTHER" id="PTHR33993">
    <property type="entry name" value="GLYOXALASE-RELATED"/>
    <property type="match status" value="1"/>
</dbReference>
<dbReference type="SUPFAM" id="SSF54593">
    <property type="entry name" value="Glyoxalase/Bleomycin resistance protein/Dihydroxybiphenyl dioxygenase"/>
    <property type="match status" value="2"/>
</dbReference>
<dbReference type="Gene3D" id="3.10.180.10">
    <property type="entry name" value="2,3-Dihydroxybiphenyl 1,2-Dioxygenase, domain 1"/>
    <property type="match status" value="2"/>
</dbReference>
<feature type="domain" description="VOC" evidence="1">
    <location>
        <begin position="11"/>
        <end position="123"/>
    </location>
</feature>
<evidence type="ECO:0000313" key="2">
    <source>
        <dbReference type="EMBL" id="WUO49996.1"/>
    </source>
</evidence>
<dbReference type="InterPro" id="IPR052164">
    <property type="entry name" value="Anthracycline_SecMetBiosynth"/>
</dbReference>
<evidence type="ECO:0000259" key="1">
    <source>
        <dbReference type="PROSITE" id="PS51819"/>
    </source>
</evidence>
<proteinExistence type="predicted"/>
<name>A0ABZ1RUH8_9ACTN</name>
<dbReference type="RefSeq" id="WP_008743471.1">
    <property type="nucleotide sequence ID" value="NZ_CP108057.1"/>
</dbReference>
<evidence type="ECO:0000313" key="3">
    <source>
        <dbReference type="Proteomes" id="UP001432075"/>
    </source>
</evidence>
<dbReference type="Proteomes" id="UP001432075">
    <property type="component" value="Chromosome"/>
</dbReference>
<gene>
    <name evidence="2" type="ORF">OHU17_31485</name>
</gene>
<dbReference type="InterPro" id="IPR041581">
    <property type="entry name" value="Glyoxalase_6"/>
</dbReference>
<protein>
    <submittedName>
        <fullName evidence="2">VOC family protein</fullName>
    </submittedName>
</protein>
<dbReference type="EMBL" id="CP108057">
    <property type="protein sequence ID" value="WUO49996.1"/>
    <property type="molecule type" value="Genomic_DNA"/>
</dbReference>